<dbReference type="PANTHER" id="PTHR42648:SF28">
    <property type="entry name" value="TRANSPOSON-ENCODED PROTEIN WITH RIBONUCLEASE H-LIKE AND RETROVIRUS ZINC FINGER-LIKE DOMAINS"/>
    <property type="match status" value="1"/>
</dbReference>
<dbReference type="SUPFAM" id="SSF53098">
    <property type="entry name" value="Ribonuclease H-like"/>
    <property type="match status" value="1"/>
</dbReference>
<accession>A0A1Y1IS29</accession>
<dbReference type="InterPro" id="IPR001584">
    <property type="entry name" value="Integrase_cat-core"/>
</dbReference>
<organism evidence="5 6">
    <name type="scientific">Klebsormidium nitens</name>
    <name type="common">Green alga</name>
    <name type="synonym">Ulothrix nitens</name>
    <dbReference type="NCBI Taxonomy" id="105231"/>
    <lineage>
        <taxon>Eukaryota</taxon>
        <taxon>Viridiplantae</taxon>
        <taxon>Streptophyta</taxon>
        <taxon>Klebsormidiophyceae</taxon>
        <taxon>Klebsormidiales</taxon>
        <taxon>Klebsormidiaceae</taxon>
        <taxon>Klebsormidium</taxon>
    </lineage>
</organism>
<feature type="compositionally biased region" description="Basic and acidic residues" evidence="3">
    <location>
        <begin position="195"/>
        <end position="221"/>
    </location>
</feature>
<dbReference type="InterPro" id="IPR036397">
    <property type="entry name" value="RNaseH_sf"/>
</dbReference>
<feature type="region of interest" description="Disordered" evidence="3">
    <location>
        <begin position="177"/>
        <end position="248"/>
    </location>
</feature>
<dbReference type="GO" id="GO:0015074">
    <property type="term" value="P:DNA integration"/>
    <property type="evidence" value="ECO:0007669"/>
    <property type="project" value="InterPro"/>
</dbReference>
<dbReference type="Gene3D" id="3.30.420.10">
    <property type="entry name" value="Ribonuclease H-like superfamily/Ribonuclease H"/>
    <property type="match status" value="1"/>
</dbReference>
<dbReference type="Proteomes" id="UP000054558">
    <property type="component" value="Unassembled WGS sequence"/>
</dbReference>
<keyword evidence="5" id="KW-0808">Transferase</keyword>
<dbReference type="InterPro" id="IPR012337">
    <property type="entry name" value="RNaseH-like_sf"/>
</dbReference>
<dbReference type="InterPro" id="IPR039537">
    <property type="entry name" value="Retrotran_Ty1/copia-like"/>
</dbReference>
<dbReference type="PANTHER" id="PTHR42648">
    <property type="entry name" value="TRANSPOSASE, PUTATIVE-RELATED"/>
    <property type="match status" value="1"/>
</dbReference>
<dbReference type="AlphaFoldDB" id="A0A1Y1IS29"/>
<reference evidence="5 6" key="1">
    <citation type="journal article" date="2014" name="Nat. Commun.">
        <title>Klebsormidium flaccidum genome reveals primary factors for plant terrestrial adaptation.</title>
        <authorList>
            <person name="Hori K."/>
            <person name="Maruyama F."/>
            <person name="Fujisawa T."/>
            <person name="Togashi T."/>
            <person name="Yamamoto N."/>
            <person name="Seo M."/>
            <person name="Sato S."/>
            <person name="Yamada T."/>
            <person name="Mori H."/>
            <person name="Tajima N."/>
            <person name="Moriyama T."/>
            <person name="Ikeuchi M."/>
            <person name="Watanabe M."/>
            <person name="Wada H."/>
            <person name="Kobayashi K."/>
            <person name="Saito M."/>
            <person name="Masuda T."/>
            <person name="Sasaki-Sekimoto Y."/>
            <person name="Mashiguchi K."/>
            <person name="Awai K."/>
            <person name="Shimojima M."/>
            <person name="Masuda S."/>
            <person name="Iwai M."/>
            <person name="Nobusawa T."/>
            <person name="Narise T."/>
            <person name="Kondo S."/>
            <person name="Saito H."/>
            <person name="Sato R."/>
            <person name="Murakawa M."/>
            <person name="Ihara Y."/>
            <person name="Oshima-Yamada Y."/>
            <person name="Ohtaka K."/>
            <person name="Satoh M."/>
            <person name="Sonobe K."/>
            <person name="Ishii M."/>
            <person name="Ohtani R."/>
            <person name="Kanamori-Sato M."/>
            <person name="Honoki R."/>
            <person name="Miyazaki D."/>
            <person name="Mochizuki H."/>
            <person name="Umetsu J."/>
            <person name="Higashi K."/>
            <person name="Shibata D."/>
            <person name="Kamiya Y."/>
            <person name="Sato N."/>
            <person name="Nakamura Y."/>
            <person name="Tabata S."/>
            <person name="Ida S."/>
            <person name="Kurokawa K."/>
            <person name="Ohta H."/>
        </authorList>
    </citation>
    <scope>NUCLEOTIDE SEQUENCE [LARGE SCALE GENOMIC DNA]</scope>
    <source>
        <strain evidence="5 6">NIES-2285</strain>
    </source>
</reference>
<dbReference type="OMA" id="WIYENDI"/>
<keyword evidence="6" id="KW-1185">Reference proteome</keyword>
<keyword evidence="5" id="KW-0548">Nucleotidyltransferase</keyword>
<dbReference type="GO" id="GO:0003676">
    <property type="term" value="F:nucleic acid binding"/>
    <property type="evidence" value="ECO:0007669"/>
    <property type="project" value="InterPro"/>
</dbReference>
<dbReference type="OrthoDB" id="1749075at2759"/>
<sequence length="459" mass="51390">MDVCGPMPVASVGESRYFATFLDYSKLSFVVPMKQKSEVAKVTERVVNWLELQSEKKLKSVRTDRSKEYVNKAVENVFGGKGTVHEKTAPYSAEQDGSAERLNRDLEEKTRAMLEDSGLARELWAEAVVTANYTRNRTPPDSKAYRLLRDRDGKLIISRDVIFDEGISGDGVFELGSDPMEGSQTAEGHGAQVHTEAHEGPKVESLREGDAAARAPDDPRPPRALSQTGRNEGKFETVRETRAEPEEIEEDIGMQTPAAQRYFAHERRAPGEWYRATLAAELKAGEHLKGTGEHPEPQTYQEAVGGEERVKPVPIKRDALGNVERNKSRLVAKGYLQKQGIDFEEVYAPVSKHTTLRALLVVVAERDLELHQLDVKTAFLNGELEEEIYMQQPRGYEQVVAGERVYLVVWVDDILVAARGADRIAKVKAHLGEKFDVRDQGEAKYFLGMELTRDGRRAP</sequence>
<name>A0A1Y1IS29_KLENI</name>
<evidence type="ECO:0000259" key="4">
    <source>
        <dbReference type="PROSITE" id="PS50994"/>
    </source>
</evidence>
<dbReference type="STRING" id="105231.A0A1Y1IS29"/>
<dbReference type="SUPFAM" id="SSF56672">
    <property type="entry name" value="DNA/RNA polymerases"/>
    <property type="match status" value="1"/>
</dbReference>
<protein>
    <submittedName>
        <fullName evidence="5">Ribonuclease H-like superfamily protein with Reverse transcriptase, RNA-dependent DNA polymerase and integrase domains</fullName>
    </submittedName>
</protein>
<evidence type="ECO:0000256" key="2">
    <source>
        <dbReference type="ARBA" id="ARBA00022801"/>
    </source>
</evidence>
<dbReference type="PROSITE" id="PS50994">
    <property type="entry name" value="INTEGRASE"/>
    <property type="match status" value="1"/>
</dbReference>
<dbReference type="GO" id="GO:0016787">
    <property type="term" value="F:hydrolase activity"/>
    <property type="evidence" value="ECO:0007669"/>
    <property type="project" value="UniProtKB-KW"/>
</dbReference>
<evidence type="ECO:0000313" key="6">
    <source>
        <dbReference type="Proteomes" id="UP000054558"/>
    </source>
</evidence>
<dbReference type="Pfam" id="PF07727">
    <property type="entry name" value="RVT_2"/>
    <property type="match status" value="1"/>
</dbReference>
<keyword evidence="5" id="KW-0695">RNA-directed DNA polymerase</keyword>
<dbReference type="GO" id="GO:0046872">
    <property type="term" value="F:metal ion binding"/>
    <property type="evidence" value="ECO:0007669"/>
    <property type="project" value="UniProtKB-KW"/>
</dbReference>
<keyword evidence="1" id="KW-0479">Metal-binding</keyword>
<dbReference type="GO" id="GO:0003964">
    <property type="term" value="F:RNA-directed DNA polymerase activity"/>
    <property type="evidence" value="ECO:0007669"/>
    <property type="project" value="UniProtKB-KW"/>
</dbReference>
<feature type="compositionally biased region" description="Basic and acidic residues" evidence="3">
    <location>
        <begin position="231"/>
        <end position="245"/>
    </location>
</feature>
<evidence type="ECO:0000256" key="1">
    <source>
        <dbReference type="ARBA" id="ARBA00022723"/>
    </source>
</evidence>
<gene>
    <name evidence="5" type="ORF">KFL_015590020</name>
</gene>
<evidence type="ECO:0000313" key="5">
    <source>
        <dbReference type="EMBL" id="GAQ93474.1"/>
    </source>
</evidence>
<proteinExistence type="predicted"/>
<feature type="domain" description="Integrase catalytic" evidence="4">
    <location>
        <begin position="1"/>
        <end position="160"/>
    </location>
</feature>
<dbReference type="InterPro" id="IPR043502">
    <property type="entry name" value="DNA/RNA_pol_sf"/>
</dbReference>
<keyword evidence="2" id="KW-0378">Hydrolase</keyword>
<evidence type="ECO:0000256" key="3">
    <source>
        <dbReference type="SAM" id="MobiDB-lite"/>
    </source>
</evidence>
<dbReference type="InterPro" id="IPR013103">
    <property type="entry name" value="RVT_2"/>
</dbReference>
<dbReference type="EMBL" id="DF238508">
    <property type="protein sequence ID" value="GAQ93474.1"/>
    <property type="molecule type" value="Genomic_DNA"/>
</dbReference>